<gene>
    <name evidence="2" type="ORF">SAMN04488069_11398</name>
</gene>
<dbReference type="PROSITE" id="PS51257">
    <property type="entry name" value="PROKAR_LIPOPROTEIN"/>
    <property type="match status" value="1"/>
</dbReference>
<dbReference type="Proteomes" id="UP000199249">
    <property type="component" value="Unassembled WGS sequence"/>
</dbReference>
<sequence>MHISARLSTLLLVASAVASLGLGACSNNQNRCELSPEVARVKAPVQFERLEGPFFKLKTPADADQFLQTHKLFARQFLQSGQYPPGVLSATLARLATNPGLQKLGVQADSTFRGPQLQQNLTRLFQHARYYYPGFRVPLVQTFVSGLSQDLFVSDSLIVISTDYFVGPTAAYRPNVPGYIQKRYTPAHLLPGLALAISTKYNQKPDAGQTMLGEMVHFGKALYFAQQMLPCTPDSLIIGYTGPETAGVEFNEGKIWAHFVEKNLLYSTAPFVIQKYIGERPNIPEIDKTAPGRLGAWMGWQIVRKYMAENPNVTLPQLMADKDAQRILSQSRYRPKANSGRVNS</sequence>
<proteinExistence type="predicted"/>
<name>A0A1H3MQH5_9BACT</name>
<dbReference type="Pfam" id="PF25594">
    <property type="entry name" value="GldB_lipo"/>
    <property type="match status" value="1"/>
</dbReference>
<keyword evidence="1" id="KW-0732">Signal</keyword>
<protein>
    <recommendedName>
        <fullName evidence="4">Gliding motility-associated lipoprotein GldB</fullName>
    </recommendedName>
</protein>
<dbReference type="STRING" id="651662.SAMN04488069_11398"/>
<feature type="chain" id="PRO_5011667860" description="Gliding motility-associated lipoprotein GldB" evidence="1">
    <location>
        <begin position="19"/>
        <end position="344"/>
    </location>
</feature>
<evidence type="ECO:0000313" key="3">
    <source>
        <dbReference type="Proteomes" id="UP000199249"/>
    </source>
</evidence>
<organism evidence="2 3">
    <name type="scientific">Hymenobacter psychrophilus</name>
    <dbReference type="NCBI Taxonomy" id="651662"/>
    <lineage>
        <taxon>Bacteria</taxon>
        <taxon>Pseudomonadati</taxon>
        <taxon>Bacteroidota</taxon>
        <taxon>Cytophagia</taxon>
        <taxon>Cytophagales</taxon>
        <taxon>Hymenobacteraceae</taxon>
        <taxon>Hymenobacter</taxon>
    </lineage>
</organism>
<dbReference type="AlphaFoldDB" id="A0A1H3MQH5"/>
<dbReference type="EMBL" id="FNOV01000013">
    <property type="protein sequence ID" value="SDY78743.1"/>
    <property type="molecule type" value="Genomic_DNA"/>
</dbReference>
<evidence type="ECO:0000256" key="1">
    <source>
        <dbReference type="SAM" id="SignalP"/>
    </source>
</evidence>
<reference evidence="3" key="1">
    <citation type="submission" date="2016-10" db="EMBL/GenBank/DDBJ databases">
        <authorList>
            <person name="Varghese N."/>
            <person name="Submissions S."/>
        </authorList>
    </citation>
    <scope>NUCLEOTIDE SEQUENCE [LARGE SCALE GENOMIC DNA]</scope>
    <source>
        <strain evidence="3">CGMCC 1.8975</strain>
    </source>
</reference>
<dbReference type="InterPro" id="IPR019853">
    <property type="entry name" value="GldB-like"/>
</dbReference>
<accession>A0A1H3MQH5</accession>
<evidence type="ECO:0000313" key="2">
    <source>
        <dbReference type="EMBL" id="SDY78743.1"/>
    </source>
</evidence>
<evidence type="ECO:0008006" key="4">
    <source>
        <dbReference type="Google" id="ProtNLM"/>
    </source>
</evidence>
<keyword evidence="3" id="KW-1185">Reference proteome</keyword>
<feature type="signal peptide" evidence="1">
    <location>
        <begin position="1"/>
        <end position="18"/>
    </location>
</feature>